<dbReference type="SMART" id="SM00325">
    <property type="entry name" value="RhoGEF"/>
    <property type="match status" value="1"/>
</dbReference>
<dbReference type="SUPFAM" id="SSF48065">
    <property type="entry name" value="DBL homology domain (DH-domain)"/>
    <property type="match status" value="1"/>
</dbReference>
<dbReference type="PROSITE" id="PS50010">
    <property type="entry name" value="DH_2"/>
    <property type="match status" value="1"/>
</dbReference>
<feature type="compositionally biased region" description="Low complexity" evidence="1">
    <location>
        <begin position="1049"/>
        <end position="1067"/>
    </location>
</feature>
<evidence type="ECO:0000256" key="1">
    <source>
        <dbReference type="SAM" id="MobiDB-lite"/>
    </source>
</evidence>
<name>A0AAW0DP33_9AGAR</name>
<feature type="compositionally biased region" description="Basic and acidic residues" evidence="1">
    <location>
        <begin position="457"/>
        <end position="467"/>
    </location>
</feature>
<feature type="region of interest" description="Disordered" evidence="1">
    <location>
        <begin position="72"/>
        <end position="94"/>
    </location>
</feature>
<feature type="compositionally biased region" description="Low complexity" evidence="1">
    <location>
        <begin position="937"/>
        <end position="950"/>
    </location>
</feature>
<evidence type="ECO:0000259" key="2">
    <source>
        <dbReference type="PROSITE" id="PS50010"/>
    </source>
</evidence>
<feature type="compositionally biased region" description="Low complexity" evidence="1">
    <location>
        <begin position="748"/>
        <end position="761"/>
    </location>
</feature>
<dbReference type="Gene3D" id="2.30.29.30">
    <property type="entry name" value="Pleckstrin-homology domain (PH domain)/Phosphotyrosine-binding domain (PTB)"/>
    <property type="match status" value="1"/>
</dbReference>
<feature type="compositionally biased region" description="Low complexity" evidence="1">
    <location>
        <begin position="238"/>
        <end position="255"/>
    </location>
</feature>
<sequence>MPPDWRASGKQQAQAYDSPFASLLATIMSIRDRRALRHSPKSADYRLSISGFLPMPSITASPVCTPTSPMANGEEIFRAGSPRAGTSSSSSNSPDLSHLLLHIPTWIATPPTPPSINVIRRSATSCGVGKHVSPLSHSSSFPVIASDNPTPRRSRATSESLSRRPSLPRRDATRVSNVSSPESELGSESDDAGAMAKAKDDVRKYHALMELLSTEVSYLADLRALFTIYLRHLPSLSRSPSGGAFSRGSSSRNSSYTQLPKTSVLSDQGLHPLTTLQTKPKSSSRSLFTNTEVDLLTRNAEEVLQLHENFVEELRAALLPLRFPMEISAVGPLNEKELIANIDAAVGEVATKFATDASRFDAYQTFCTGHTAALQLVHRAQHQHPFEWEAYEQLCASLIANMSDADTPDSMPGSLRSPESATSSDNEERSQSNKLRKRTTSLTSLDGAVRRVRSRANSKESSLEGGRDRHHSRRLAFLDYMIKPIQRICKYPLLLDQLRPGKTLRAMSYPGPRPHVHVVVESAAQAMRHVASAVDEARHRAEVKMQSALIVSRIALVDPASATSHMSSGQPTVQILTSSFLSSLGICLLAGSLDVMHHQSSKPPSNGTNINAKYLGAFLYIGGYLILVKVTKGKVYEPRHWFRLGEFNVIDSEEEDTSLPCTFSLICKGHQFDLTAACQREKDAWLSSIRESQLHPPTWINEPTPSIHCDGKGDLVPSTLDGGPFEMMNALPTIQSLPELAKDDEEQPASSESASPSFSSQNPISTPAKAADVPSSNKSEPTHSRRSSANSVKAIFSPGNSDSDTIVIRRSLPTARATVDQGLQDVVSAPILAARSYATARDEIFQAPKALRASASFARSSSALSLSGLTMNRLTMARHESVRVPRKKSLADDGLTFNVSPSPKGTQRKRPRRLSIVSTSEPDFFQPPSDLSVSPFSQCSSLMSSTTSPFASPPVSDELPRPSESTPALVTSSPLPSPASQRSIASTSDHYRTLTQSLLKRWSKGPRHRRSRSAPHDQNVPEGAMEDSSPSEQSPGDYAGGAPLQLVVSPDSIQSPDSLIPSPSDSPTKGMRFLSSDAPTTFRHSSAENTVPRSGSKKGSIFKRLKGFSPHDQSPAS</sequence>
<evidence type="ECO:0000313" key="4">
    <source>
        <dbReference type="Proteomes" id="UP001362999"/>
    </source>
</evidence>
<protein>
    <submittedName>
        <fullName evidence="3">DH domain-containing protein</fullName>
    </submittedName>
</protein>
<feature type="compositionally biased region" description="Polar residues" evidence="1">
    <location>
        <begin position="135"/>
        <end position="151"/>
    </location>
</feature>
<feature type="region of interest" description="Disordered" evidence="1">
    <location>
        <begin position="129"/>
        <end position="194"/>
    </location>
</feature>
<feature type="region of interest" description="Disordered" evidence="1">
    <location>
        <begin position="742"/>
        <end position="797"/>
    </location>
</feature>
<dbReference type="AlphaFoldDB" id="A0AAW0DP33"/>
<proteinExistence type="predicted"/>
<dbReference type="PANTHER" id="PTHR45818">
    <property type="entry name" value="PROTEIN VAV"/>
    <property type="match status" value="1"/>
</dbReference>
<reference evidence="3 4" key="1">
    <citation type="journal article" date="2024" name="J Genomics">
        <title>Draft genome sequencing and assembly of Favolaschia claudopus CIRM-BRFM 2984 isolated from oak limbs.</title>
        <authorList>
            <person name="Navarro D."/>
            <person name="Drula E."/>
            <person name="Chaduli D."/>
            <person name="Cazenave R."/>
            <person name="Ahrendt S."/>
            <person name="Wang J."/>
            <person name="Lipzen A."/>
            <person name="Daum C."/>
            <person name="Barry K."/>
            <person name="Grigoriev I.V."/>
            <person name="Favel A."/>
            <person name="Rosso M.N."/>
            <person name="Martin F."/>
        </authorList>
    </citation>
    <scope>NUCLEOTIDE SEQUENCE [LARGE SCALE GENOMIC DNA]</scope>
    <source>
        <strain evidence="3 4">CIRM-BRFM 2984</strain>
    </source>
</reference>
<feature type="region of interest" description="Disordered" evidence="1">
    <location>
        <begin position="238"/>
        <end position="282"/>
    </location>
</feature>
<dbReference type="Pfam" id="PF00621">
    <property type="entry name" value="RhoGEF"/>
    <property type="match status" value="2"/>
</dbReference>
<dbReference type="InterPro" id="IPR011993">
    <property type="entry name" value="PH-like_dom_sf"/>
</dbReference>
<dbReference type="InterPro" id="IPR035899">
    <property type="entry name" value="DBL_dom_sf"/>
</dbReference>
<feature type="domain" description="DH" evidence="2">
    <location>
        <begin position="203"/>
        <end position="537"/>
    </location>
</feature>
<comment type="caution">
    <text evidence="3">The sequence shown here is derived from an EMBL/GenBank/DDBJ whole genome shotgun (WGS) entry which is preliminary data.</text>
</comment>
<feature type="region of interest" description="Disordered" evidence="1">
    <location>
        <begin position="406"/>
        <end position="469"/>
    </location>
</feature>
<feature type="region of interest" description="Disordered" evidence="1">
    <location>
        <begin position="880"/>
        <end position="1117"/>
    </location>
</feature>
<feature type="compositionally biased region" description="Basic residues" evidence="1">
    <location>
        <begin position="1001"/>
        <end position="1013"/>
    </location>
</feature>
<dbReference type="Proteomes" id="UP001362999">
    <property type="component" value="Unassembled WGS sequence"/>
</dbReference>
<feature type="compositionally biased region" description="Polar residues" evidence="1">
    <location>
        <begin position="963"/>
        <end position="998"/>
    </location>
</feature>
<dbReference type="SUPFAM" id="SSF50729">
    <property type="entry name" value="PH domain-like"/>
    <property type="match status" value="1"/>
</dbReference>
<dbReference type="GO" id="GO:0005085">
    <property type="term" value="F:guanyl-nucleotide exchange factor activity"/>
    <property type="evidence" value="ECO:0007669"/>
    <property type="project" value="InterPro"/>
</dbReference>
<dbReference type="InterPro" id="IPR000219">
    <property type="entry name" value="DH_dom"/>
</dbReference>
<feature type="compositionally biased region" description="Polar residues" evidence="1">
    <location>
        <begin position="1077"/>
        <end position="1093"/>
    </location>
</feature>
<dbReference type="PANTHER" id="PTHR45818:SF3">
    <property type="entry name" value="PROTEIN VAV"/>
    <property type="match status" value="1"/>
</dbReference>
<organism evidence="3 4">
    <name type="scientific">Favolaschia claudopus</name>
    <dbReference type="NCBI Taxonomy" id="2862362"/>
    <lineage>
        <taxon>Eukaryota</taxon>
        <taxon>Fungi</taxon>
        <taxon>Dikarya</taxon>
        <taxon>Basidiomycota</taxon>
        <taxon>Agaricomycotina</taxon>
        <taxon>Agaricomycetes</taxon>
        <taxon>Agaricomycetidae</taxon>
        <taxon>Agaricales</taxon>
        <taxon>Marasmiineae</taxon>
        <taxon>Mycenaceae</taxon>
        <taxon>Favolaschia</taxon>
    </lineage>
</organism>
<dbReference type="Gene3D" id="1.20.900.10">
    <property type="entry name" value="Dbl homology (DH) domain"/>
    <property type="match status" value="1"/>
</dbReference>
<evidence type="ECO:0000313" key="3">
    <source>
        <dbReference type="EMBL" id="KAK7054213.1"/>
    </source>
</evidence>
<gene>
    <name evidence="3" type="ORF">R3P38DRAFT_2855837</name>
</gene>
<feature type="compositionally biased region" description="Polar residues" evidence="1">
    <location>
        <begin position="256"/>
        <end position="266"/>
    </location>
</feature>
<dbReference type="GO" id="GO:0005737">
    <property type="term" value="C:cytoplasm"/>
    <property type="evidence" value="ECO:0007669"/>
    <property type="project" value="TreeGrafter"/>
</dbReference>
<accession>A0AAW0DP33</accession>
<dbReference type="EMBL" id="JAWWNJ010000006">
    <property type="protein sequence ID" value="KAK7054213.1"/>
    <property type="molecule type" value="Genomic_DNA"/>
</dbReference>
<keyword evidence="4" id="KW-1185">Reference proteome</keyword>